<dbReference type="Pfam" id="PF02082">
    <property type="entry name" value="Rrf2"/>
    <property type="match status" value="1"/>
</dbReference>
<dbReference type="InterPro" id="IPR000944">
    <property type="entry name" value="Tscrpt_reg_Rrf2"/>
</dbReference>
<dbReference type="InterPro" id="IPR036388">
    <property type="entry name" value="WH-like_DNA-bd_sf"/>
</dbReference>
<dbReference type="Proteomes" id="UP001469365">
    <property type="component" value="Unassembled WGS sequence"/>
</dbReference>
<comment type="caution">
    <text evidence="1">The sequence shown here is derived from an EMBL/GenBank/DDBJ whole genome shotgun (WGS) entry which is preliminary data.</text>
</comment>
<protein>
    <submittedName>
        <fullName evidence="1">Rrf2 family transcriptional regulator</fullName>
    </submittedName>
</protein>
<name>A0ABU9DVD6_9BACL</name>
<evidence type="ECO:0000313" key="1">
    <source>
        <dbReference type="EMBL" id="MEK8132087.1"/>
    </source>
</evidence>
<organism evidence="1 2">
    <name type="scientific">Paenibacillus filicis</name>
    <dbReference type="NCBI Taxonomy" id="669464"/>
    <lineage>
        <taxon>Bacteria</taxon>
        <taxon>Bacillati</taxon>
        <taxon>Bacillota</taxon>
        <taxon>Bacilli</taxon>
        <taxon>Bacillales</taxon>
        <taxon>Paenibacillaceae</taxon>
        <taxon>Paenibacillus</taxon>
    </lineage>
</organism>
<reference evidence="1 2" key="1">
    <citation type="submission" date="2024-04" db="EMBL/GenBank/DDBJ databases">
        <title>draft genome sequnece of Paenibacillus filicis.</title>
        <authorList>
            <person name="Kim D.-U."/>
        </authorList>
    </citation>
    <scope>NUCLEOTIDE SEQUENCE [LARGE SCALE GENOMIC DNA]</scope>
    <source>
        <strain evidence="1 2">KACC14197</strain>
    </source>
</reference>
<dbReference type="PROSITE" id="PS51197">
    <property type="entry name" value="HTH_RRF2_2"/>
    <property type="match status" value="1"/>
</dbReference>
<sequence length="148" mass="15956">MQISSRFSIGVHILSLLAINPAEHNTSEWIAGSVGTNPVIIRRVLGQLKKAGLANVRAGSGGATLARELEEISLLDVYRAVDVVEEGNLFHIHNHPNPACEVGANIEQVLRLLLFKAQDAMEGVLAAVTLRELVDVLALEIKKKNAAH</sequence>
<evidence type="ECO:0000313" key="2">
    <source>
        <dbReference type="Proteomes" id="UP001469365"/>
    </source>
</evidence>
<dbReference type="InterPro" id="IPR036390">
    <property type="entry name" value="WH_DNA-bd_sf"/>
</dbReference>
<dbReference type="SUPFAM" id="SSF46785">
    <property type="entry name" value="Winged helix' DNA-binding domain"/>
    <property type="match status" value="1"/>
</dbReference>
<proteinExistence type="predicted"/>
<dbReference type="RefSeq" id="WP_341419209.1">
    <property type="nucleotide sequence ID" value="NZ_JBBPCC010000026.1"/>
</dbReference>
<dbReference type="Gene3D" id="1.10.10.10">
    <property type="entry name" value="Winged helix-like DNA-binding domain superfamily/Winged helix DNA-binding domain"/>
    <property type="match status" value="1"/>
</dbReference>
<dbReference type="PANTHER" id="PTHR33221">
    <property type="entry name" value="WINGED HELIX-TURN-HELIX TRANSCRIPTIONAL REGULATOR, RRF2 FAMILY"/>
    <property type="match status" value="1"/>
</dbReference>
<dbReference type="PANTHER" id="PTHR33221:SF15">
    <property type="entry name" value="HTH-TYPE TRANSCRIPTIONAL REGULATOR YWGB-RELATED"/>
    <property type="match status" value="1"/>
</dbReference>
<accession>A0ABU9DVD6</accession>
<gene>
    <name evidence="1" type="ORF">WMW72_29740</name>
</gene>
<dbReference type="EMBL" id="JBBPCC010000026">
    <property type="protein sequence ID" value="MEK8132087.1"/>
    <property type="molecule type" value="Genomic_DNA"/>
</dbReference>
<keyword evidence="2" id="KW-1185">Reference proteome</keyword>